<evidence type="ECO:0000313" key="1">
    <source>
        <dbReference type="EMBL" id="TLD69424.1"/>
    </source>
</evidence>
<evidence type="ECO:0000313" key="2">
    <source>
        <dbReference type="Proteomes" id="UP000306196"/>
    </source>
</evidence>
<reference evidence="1 2" key="1">
    <citation type="submission" date="2019-05" db="EMBL/GenBank/DDBJ databases">
        <title>Verrucobacter flavum gen. nov., sp. nov. a new member of the family Verrucomicrobiaceae.</title>
        <authorList>
            <person name="Szuroczki S."/>
            <person name="Abbaszade G."/>
            <person name="Szabo A."/>
            <person name="Felfoldi T."/>
            <person name="Schumann P."/>
            <person name="Boka K."/>
            <person name="Keki Z."/>
            <person name="Toumi M."/>
            <person name="Toth E."/>
        </authorList>
    </citation>
    <scope>NUCLEOTIDE SEQUENCE [LARGE SCALE GENOMIC DNA]</scope>
    <source>
        <strain evidence="1 2">MG-N-17</strain>
    </source>
</reference>
<dbReference type="RefSeq" id="WP_138087566.1">
    <property type="nucleotide sequence ID" value="NZ_VAUV01000013.1"/>
</dbReference>
<dbReference type="OrthoDB" id="193745at2"/>
<protein>
    <recommendedName>
        <fullName evidence="3">DNA recombination and repair protein Rad51-like C-terminal domain-containing protein</fullName>
    </recommendedName>
</protein>
<dbReference type="AlphaFoldDB" id="A0A5R8KAT2"/>
<organism evidence="1 2">
    <name type="scientific">Phragmitibacter flavus</name>
    <dbReference type="NCBI Taxonomy" id="2576071"/>
    <lineage>
        <taxon>Bacteria</taxon>
        <taxon>Pseudomonadati</taxon>
        <taxon>Verrucomicrobiota</taxon>
        <taxon>Verrucomicrobiia</taxon>
        <taxon>Verrucomicrobiales</taxon>
        <taxon>Verrucomicrobiaceae</taxon>
        <taxon>Phragmitibacter</taxon>
    </lineage>
</organism>
<dbReference type="Gene3D" id="3.40.50.300">
    <property type="entry name" value="P-loop containing nucleotide triphosphate hydrolases"/>
    <property type="match status" value="1"/>
</dbReference>
<dbReference type="EMBL" id="VAUV01000013">
    <property type="protein sequence ID" value="TLD69424.1"/>
    <property type="molecule type" value="Genomic_DNA"/>
</dbReference>
<gene>
    <name evidence="1" type="ORF">FEM03_17420</name>
</gene>
<name>A0A5R8KAT2_9BACT</name>
<keyword evidence="2" id="KW-1185">Reference proteome</keyword>
<evidence type="ECO:0008006" key="3">
    <source>
        <dbReference type="Google" id="ProtNLM"/>
    </source>
</evidence>
<accession>A0A5R8KAT2</accession>
<dbReference type="Proteomes" id="UP000306196">
    <property type="component" value="Unassembled WGS sequence"/>
</dbReference>
<proteinExistence type="predicted"/>
<dbReference type="InterPro" id="IPR027417">
    <property type="entry name" value="P-loop_NTPase"/>
</dbReference>
<comment type="caution">
    <text evidence="1">The sequence shown here is derived from an EMBL/GenBank/DDBJ whole genome shotgun (WGS) entry which is preliminary data.</text>
</comment>
<sequence>MIPANVISLREVLREQYPEAHAHALSSGGEMGAIQTGWACLDGMRLMQGTVAEIVDERGSAGAGLLLLALMEAERESLRPRVALVDGADAFDPASASMETLNRLLWVRCRDANRAIRAADLLLRDGNITRVLLDLQFCPAQALRQIPAPAWHRLRMLAEKAGTLLCAFTSFQMVPCARARLFLEETHAVEALDGSREGLLSELRGRVQQRGGRKGLERRLNSMAEAG</sequence>